<sequence length="161" mass="17857">MKFEIRNTDLAKRAALNVGKFNSLYNEFTQALLQYLVSSKREFPIDVKDAGSASFVLFSREVKPEFQFTYDSTKSRFIGVVSFHLRVADGYTPLSALFFDELGNTYFSESITSASTGIGEEKTARVAVSQVAAAIMEVQELTGVCAELSARAAKYNDQFKS</sequence>
<evidence type="ECO:0000313" key="1">
    <source>
        <dbReference type="EMBL" id="SEI11432.1"/>
    </source>
</evidence>
<dbReference type="EMBL" id="FNXF01000021">
    <property type="protein sequence ID" value="SEI11432.1"/>
    <property type="molecule type" value="Genomic_DNA"/>
</dbReference>
<keyword evidence="2" id="KW-1185">Reference proteome</keyword>
<proteinExistence type="predicted"/>
<protein>
    <submittedName>
        <fullName evidence="1">Uncharacterized protein</fullName>
    </submittedName>
</protein>
<organism evidence="1 2">
    <name type="scientific">Rheinheimera pacifica</name>
    <dbReference type="NCBI Taxonomy" id="173990"/>
    <lineage>
        <taxon>Bacteria</taxon>
        <taxon>Pseudomonadati</taxon>
        <taxon>Pseudomonadota</taxon>
        <taxon>Gammaproteobacteria</taxon>
        <taxon>Chromatiales</taxon>
        <taxon>Chromatiaceae</taxon>
        <taxon>Rheinheimera</taxon>
    </lineage>
</organism>
<dbReference type="RefSeq" id="WP_143039989.1">
    <property type="nucleotide sequence ID" value="NZ_FNXF01000021.1"/>
</dbReference>
<accession>A0A1H6NJW9</accession>
<evidence type="ECO:0000313" key="2">
    <source>
        <dbReference type="Proteomes" id="UP000199371"/>
    </source>
</evidence>
<dbReference type="Proteomes" id="UP000199371">
    <property type="component" value="Unassembled WGS sequence"/>
</dbReference>
<gene>
    <name evidence="1" type="ORF">SAMN05660691_03823</name>
</gene>
<dbReference type="STRING" id="173990.SAMN05660691_03823"/>
<dbReference type="AlphaFoldDB" id="A0A1H6NJW9"/>
<name>A0A1H6NJW9_9GAMM</name>
<reference evidence="2" key="1">
    <citation type="submission" date="2016-10" db="EMBL/GenBank/DDBJ databases">
        <authorList>
            <person name="Varghese N."/>
            <person name="Submissions S."/>
        </authorList>
    </citation>
    <scope>NUCLEOTIDE SEQUENCE [LARGE SCALE GENOMIC DNA]</scope>
    <source>
        <strain evidence="2">DSM 17616</strain>
    </source>
</reference>